<keyword evidence="2" id="KW-1185">Reference proteome</keyword>
<feature type="non-terminal residue" evidence="1">
    <location>
        <position position="201"/>
    </location>
</feature>
<evidence type="ECO:0000313" key="2">
    <source>
        <dbReference type="Proteomes" id="UP001186974"/>
    </source>
</evidence>
<sequence>MADRDDDDEFAISDNDFDNLPASTLQDLECDALQFTQLPKSQVAPAPQSQPRHRPVAHSRSSRVQKPFQPPRRIVPPKPPSSDYGLDDEDVIDLDEQPLPIANGSRVQAEQAYQEQRQEQPVFADTRPAQPQTQTYQLADRTNGQQQEQSSPRGDEDDVVSRLPQAPEIIREPEDLVLEPQADGFGEPSVDLEPLKARIQE</sequence>
<reference evidence="1" key="1">
    <citation type="submission" date="2024-09" db="EMBL/GenBank/DDBJ databases">
        <title>Black Yeasts Isolated from many extreme environments.</title>
        <authorList>
            <person name="Coleine C."/>
            <person name="Stajich J.E."/>
            <person name="Selbmann L."/>
        </authorList>
    </citation>
    <scope>NUCLEOTIDE SEQUENCE</scope>
    <source>
        <strain evidence="1">CCFEE 5737</strain>
    </source>
</reference>
<evidence type="ECO:0000313" key="1">
    <source>
        <dbReference type="EMBL" id="KAK3076378.1"/>
    </source>
</evidence>
<organism evidence="1 2">
    <name type="scientific">Coniosporium uncinatum</name>
    <dbReference type="NCBI Taxonomy" id="93489"/>
    <lineage>
        <taxon>Eukaryota</taxon>
        <taxon>Fungi</taxon>
        <taxon>Dikarya</taxon>
        <taxon>Ascomycota</taxon>
        <taxon>Pezizomycotina</taxon>
        <taxon>Dothideomycetes</taxon>
        <taxon>Dothideomycetes incertae sedis</taxon>
        <taxon>Coniosporium</taxon>
    </lineage>
</organism>
<comment type="caution">
    <text evidence="1">The sequence shown here is derived from an EMBL/GenBank/DDBJ whole genome shotgun (WGS) entry which is preliminary data.</text>
</comment>
<dbReference type="EMBL" id="JAWDJW010004039">
    <property type="protein sequence ID" value="KAK3076378.1"/>
    <property type="molecule type" value="Genomic_DNA"/>
</dbReference>
<proteinExistence type="predicted"/>
<gene>
    <name evidence="1" type="ORF">LTS18_013185</name>
</gene>
<name>A0ACC3DI94_9PEZI</name>
<accession>A0ACC3DI94</accession>
<protein>
    <submittedName>
        <fullName evidence="1">Uncharacterized protein</fullName>
    </submittedName>
</protein>
<dbReference type="Proteomes" id="UP001186974">
    <property type="component" value="Unassembled WGS sequence"/>
</dbReference>